<dbReference type="EMBL" id="JAEILG010000028">
    <property type="protein sequence ID" value="MBI6565159.1"/>
    <property type="molecule type" value="Genomic_DNA"/>
</dbReference>
<sequence>MSRDHVNMASTSVTALDALFRSAAASFERDAGRIAQQLALMKRPARRGSIKRGG</sequence>
<organism evidence="1 2">
    <name type="scientific">Pseudomonas synxantha</name>
    <dbReference type="NCBI Taxonomy" id="47883"/>
    <lineage>
        <taxon>Bacteria</taxon>
        <taxon>Pseudomonadati</taxon>
        <taxon>Pseudomonadota</taxon>
        <taxon>Gammaproteobacteria</taxon>
        <taxon>Pseudomonadales</taxon>
        <taxon>Pseudomonadaceae</taxon>
        <taxon>Pseudomonas</taxon>
    </lineage>
</organism>
<accession>A0ABS0UHV3</accession>
<reference evidence="1 2" key="1">
    <citation type="submission" date="2020-12" db="EMBL/GenBank/DDBJ databases">
        <title>Comparative genomic insights into the epidemiology and virulence of plant pathogenic Pseudomonads from Turkey.</title>
        <authorList>
            <person name="Dillon M."/>
            <person name="Ruiz-Bedoya T."/>
            <person name="Bendalovic-Torma C."/>
            <person name="Guttman K.M."/>
            <person name="Kwak H."/>
            <person name="Middleton M.A."/>
            <person name="Wang P.W."/>
            <person name="Horuz S."/>
            <person name="Aysan Y."/>
            <person name="Guttman D.S."/>
        </authorList>
    </citation>
    <scope>NUCLEOTIDE SEQUENCE [LARGE SCALE GENOMIC DNA]</scope>
    <source>
        <strain evidence="1 2">S5_IA_2b</strain>
    </source>
</reference>
<proteinExistence type="predicted"/>
<gene>
    <name evidence="1" type="ORF">YA0852_13745</name>
</gene>
<dbReference type="GeneID" id="61833864"/>
<comment type="caution">
    <text evidence="1">The sequence shown here is derived from an EMBL/GenBank/DDBJ whole genome shotgun (WGS) entry which is preliminary data.</text>
</comment>
<dbReference type="Proteomes" id="UP000648914">
    <property type="component" value="Unassembled WGS sequence"/>
</dbReference>
<protein>
    <submittedName>
        <fullName evidence="1">Uncharacterized protein</fullName>
    </submittedName>
</protein>
<evidence type="ECO:0000313" key="2">
    <source>
        <dbReference type="Proteomes" id="UP000648914"/>
    </source>
</evidence>
<dbReference type="RefSeq" id="WP_156422425.1">
    <property type="nucleotide sequence ID" value="NZ_CBCSGQ010000039.1"/>
</dbReference>
<keyword evidence="2" id="KW-1185">Reference proteome</keyword>
<evidence type="ECO:0000313" key="1">
    <source>
        <dbReference type="EMBL" id="MBI6565159.1"/>
    </source>
</evidence>
<name>A0ABS0UHV3_9PSED</name>